<organism evidence="1">
    <name type="scientific">viral metagenome</name>
    <dbReference type="NCBI Taxonomy" id="1070528"/>
    <lineage>
        <taxon>unclassified sequences</taxon>
        <taxon>metagenomes</taxon>
        <taxon>organismal metagenomes</taxon>
    </lineage>
</organism>
<name>A0A6M3LVR2_9ZZZZ</name>
<dbReference type="AlphaFoldDB" id="A0A6M3LVR2"/>
<gene>
    <name evidence="1" type="ORF">MM415B05665_0004</name>
</gene>
<protein>
    <submittedName>
        <fullName evidence="1">Uncharacterized protein</fullName>
    </submittedName>
</protein>
<reference evidence="1" key="1">
    <citation type="submission" date="2020-03" db="EMBL/GenBank/DDBJ databases">
        <title>The deep terrestrial virosphere.</title>
        <authorList>
            <person name="Holmfeldt K."/>
            <person name="Nilsson E."/>
            <person name="Simone D."/>
            <person name="Lopez-Fernandez M."/>
            <person name="Wu X."/>
            <person name="de Brujin I."/>
            <person name="Lundin D."/>
            <person name="Andersson A."/>
            <person name="Bertilsson S."/>
            <person name="Dopson M."/>
        </authorList>
    </citation>
    <scope>NUCLEOTIDE SEQUENCE</scope>
    <source>
        <strain evidence="1">MM415B05665</strain>
    </source>
</reference>
<accession>A0A6M3LVR2</accession>
<sequence>MNAAIRRLTVDRWEKIARAMAEEIAETENYSENKNYQRYSDYEPVYTTAEKVLADYEERWGKGRIHLA</sequence>
<evidence type="ECO:0000313" key="1">
    <source>
        <dbReference type="EMBL" id="QJA98129.1"/>
    </source>
</evidence>
<proteinExistence type="predicted"/>
<dbReference type="EMBL" id="MT143555">
    <property type="protein sequence ID" value="QJA98129.1"/>
    <property type="molecule type" value="Genomic_DNA"/>
</dbReference>